<organism evidence="1 2">
    <name type="scientific">Caerostris extrusa</name>
    <name type="common">Bark spider</name>
    <name type="synonym">Caerostris bankana</name>
    <dbReference type="NCBI Taxonomy" id="172846"/>
    <lineage>
        <taxon>Eukaryota</taxon>
        <taxon>Metazoa</taxon>
        <taxon>Ecdysozoa</taxon>
        <taxon>Arthropoda</taxon>
        <taxon>Chelicerata</taxon>
        <taxon>Arachnida</taxon>
        <taxon>Araneae</taxon>
        <taxon>Araneomorphae</taxon>
        <taxon>Entelegynae</taxon>
        <taxon>Araneoidea</taxon>
        <taxon>Araneidae</taxon>
        <taxon>Caerostris</taxon>
    </lineage>
</organism>
<sequence>TDSGSDVRVAAPCSNTTNSHVTGRTCPGKQWDEIAAICLKAKGDDVPINRLSRTNGARLRSRKSIFVALVAVDGEES</sequence>
<accession>A0AAV4XED8</accession>
<proteinExistence type="predicted"/>
<keyword evidence="2" id="KW-1185">Reference proteome</keyword>
<feature type="non-terminal residue" evidence="1">
    <location>
        <position position="1"/>
    </location>
</feature>
<reference evidence="1 2" key="1">
    <citation type="submission" date="2021-06" db="EMBL/GenBank/DDBJ databases">
        <title>Caerostris extrusa draft genome.</title>
        <authorList>
            <person name="Kono N."/>
            <person name="Arakawa K."/>
        </authorList>
    </citation>
    <scope>NUCLEOTIDE SEQUENCE [LARGE SCALE GENOMIC DNA]</scope>
</reference>
<name>A0AAV4XED8_CAEEX</name>
<dbReference type="Proteomes" id="UP001054945">
    <property type="component" value="Unassembled WGS sequence"/>
</dbReference>
<evidence type="ECO:0000313" key="1">
    <source>
        <dbReference type="EMBL" id="GIY92163.1"/>
    </source>
</evidence>
<comment type="caution">
    <text evidence="1">The sequence shown here is derived from an EMBL/GenBank/DDBJ whole genome shotgun (WGS) entry which is preliminary data.</text>
</comment>
<dbReference type="AlphaFoldDB" id="A0AAV4XED8"/>
<dbReference type="EMBL" id="BPLR01017506">
    <property type="protein sequence ID" value="GIY92163.1"/>
    <property type="molecule type" value="Genomic_DNA"/>
</dbReference>
<evidence type="ECO:0000313" key="2">
    <source>
        <dbReference type="Proteomes" id="UP001054945"/>
    </source>
</evidence>
<gene>
    <name evidence="1" type="ORF">CEXT_675871</name>
</gene>
<protein>
    <submittedName>
        <fullName evidence="1">Uncharacterized protein</fullName>
    </submittedName>
</protein>